<keyword evidence="5" id="KW-0804">Transcription</keyword>
<evidence type="ECO:0000256" key="1">
    <source>
        <dbReference type="ARBA" id="ARBA00003502"/>
    </source>
</evidence>
<dbReference type="PROSITE" id="PS50931">
    <property type="entry name" value="HTH_LYSR"/>
    <property type="match status" value="1"/>
</dbReference>
<evidence type="ECO:0000259" key="6">
    <source>
        <dbReference type="PROSITE" id="PS50931"/>
    </source>
</evidence>
<dbReference type="Gene3D" id="3.40.190.290">
    <property type="match status" value="1"/>
</dbReference>
<evidence type="ECO:0000313" key="7">
    <source>
        <dbReference type="EMBL" id="PJG52200.1"/>
    </source>
</evidence>
<sequence length="324" mass="34978">MIICYFRNILHTSRVRLTLLDRLTSLEVFARVAAAGSLSGAARAMGLSQTMVTKHVASLEARLGTKLFHRTTRRLSITEAGRSYLESAERILADMEAADAAIARERIEPRGLLRVNVPVVFGTRQIAPAIAEFSAAHPEVTVELGLNDRLVDLAEEGWDLAIRIGSLRDSSLVARKLAPNRLVVCAAPSYLARHGTPRSVADLAGHNCLGYTLSQQASAAEWLFGAEGEIRVQVSGTLRANNGDALRAATLAGLGLARQPTFIIADDLRSGALVALPLDQPEIQTSAVHAVYLPDRRPPAKVRAFIDFLAARFAPVAPWDRGLP</sequence>
<dbReference type="PRINTS" id="PR00039">
    <property type="entry name" value="HTHLYSR"/>
</dbReference>
<dbReference type="GO" id="GO:0003700">
    <property type="term" value="F:DNA-binding transcription factor activity"/>
    <property type="evidence" value="ECO:0007669"/>
    <property type="project" value="InterPro"/>
</dbReference>
<dbReference type="SUPFAM" id="SSF53850">
    <property type="entry name" value="Periplasmic binding protein-like II"/>
    <property type="match status" value="1"/>
</dbReference>
<name>A0A2M8R317_9BRAD</name>
<dbReference type="GO" id="GO:0006351">
    <property type="term" value="P:DNA-templated transcription"/>
    <property type="evidence" value="ECO:0007669"/>
    <property type="project" value="TreeGrafter"/>
</dbReference>
<comment type="caution">
    <text evidence="7">The sequence shown here is derived from an EMBL/GenBank/DDBJ whole genome shotgun (WGS) entry which is preliminary data.</text>
</comment>
<dbReference type="InterPro" id="IPR036388">
    <property type="entry name" value="WH-like_DNA-bd_sf"/>
</dbReference>
<dbReference type="InterPro" id="IPR005119">
    <property type="entry name" value="LysR_subst-bd"/>
</dbReference>
<dbReference type="SUPFAM" id="SSF46785">
    <property type="entry name" value="Winged helix' DNA-binding domain"/>
    <property type="match status" value="1"/>
</dbReference>
<dbReference type="PANTHER" id="PTHR30537:SF5">
    <property type="entry name" value="HTH-TYPE TRANSCRIPTIONAL ACTIVATOR TTDR-RELATED"/>
    <property type="match status" value="1"/>
</dbReference>
<keyword evidence="3" id="KW-0805">Transcription regulation</keyword>
<dbReference type="AlphaFoldDB" id="A0A2M8R317"/>
<comment type="similarity">
    <text evidence="2">Belongs to the LysR transcriptional regulatory family.</text>
</comment>
<dbReference type="FunFam" id="3.40.190.290:FF:000001">
    <property type="entry name" value="Transcriptional regulator, LysR family"/>
    <property type="match status" value="1"/>
</dbReference>
<keyword evidence="4" id="KW-0238">DNA-binding</keyword>
<evidence type="ECO:0000313" key="8">
    <source>
        <dbReference type="Proteomes" id="UP000231194"/>
    </source>
</evidence>
<dbReference type="Gene3D" id="1.10.10.10">
    <property type="entry name" value="Winged helix-like DNA-binding domain superfamily/Winged helix DNA-binding domain"/>
    <property type="match status" value="1"/>
</dbReference>
<evidence type="ECO:0000256" key="3">
    <source>
        <dbReference type="ARBA" id="ARBA00023015"/>
    </source>
</evidence>
<dbReference type="OrthoDB" id="9786526at2"/>
<dbReference type="InterPro" id="IPR036390">
    <property type="entry name" value="WH_DNA-bd_sf"/>
</dbReference>
<dbReference type="GO" id="GO:0043565">
    <property type="term" value="F:sequence-specific DNA binding"/>
    <property type="evidence" value="ECO:0007669"/>
    <property type="project" value="TreeGrafter"/>
</dbReference>
<dbReference type="InterPro" id="IPR058163">
    <property type="entry name" value="LysR-type_TF_proteobact-type"/>
</dbReference>
<feature type="domain" description="HTH lysR-type" evidence="6">
    <location>
        <begin position="21"/>
        <end position="78"/>
    </location>
</feature>
<dbReference type="CDD" id="cd08422">
    <property type="entry name" value="PBP2_CrgA_like"/>
    <property type="match status" value="1"/>
</dbReference>
<evidence type="ECO:0000256" key="2">
    <source>
        <dbReference type="ARBA" id="ARBA00009437"/>
    </source>
</evidence>
<dbReference type="PANTHER" id="PTHR30537">
    <property type="entry name" value="HTH-TYPE TRANSCRIPTIONAL REGULATOR"/>
    <property type="match status" value="1"/>
</dbReference>
<dbReference type="EMBL" id="PGVG01000027">
    <property type="protein sequence ID" value="PJG52200.1"/>
    <property type="molecule type" value="Genomic_DNA"/>
</dbReference>
<dbReference type="FunFam" id="1.10.10.10:FF:000001">
    <property type="entry name" value="LysR family transcriptional regulator"/>
    <property type="match status" value="1"/>
</dbReference>
<proteinExistence type="inferred from homology"/>
<protein>
    <submittedName>
        <fullName evidence="7">LysR family transcriptional regulator</fullName>
    </submittedName>
</protein>
<evidence type="ECO:0000256" key="5">
    <source>
        <dbReference type="ARBA" id="ARBA00023163"/>
    </source>
</evidence>
<gene>
    <name evidence="7" type="ORF">CVM73_27095</name>
</gene>
<evidence type="ECO:0000256" key="4">
    <source>
        <dbReference type="ARBA" id="ARBA00023125"/>
    </source>
</evidence>
<accession>A0A2M8R317</accession>
<dbReference type="Pfam" id="PF03466">
    <property type="entry name" value="LysR_substrate"/>
    <property type="match status" value="1"/>
</dbReference>
<dbReference type="Proteomes" id="UP000231194">
    <property type="component" value="Unassembled WGS sequence"/>
</dbReference>
<dbReference type="InterPro" id="IPR000847">
    <property type="entry name" value="LysR_HTH_N"/>
</dbReference>
<organism evidence="7 8">
    <name type="scientific">Bradyrhizobium forestalis</name>
    <dbReference type="NCBI Taxonomy" id="1419263"/>
    <lineage>
        <taxon>Bacteria</taxon>
        <taxon>Pseudomonadati</taxon>
        <taxon>Pseudomonadota</taxon>
        <taxon>Alphaproteobacteria</taxon>
        <taxon>Hyphomicrobiales</taxon>
        <taxon>Nitrobacteraceae</taxon>
        <taxon>Bradyrhizobium</taxon>
    </lineage>
</organism>
<dbReference type="Pfam" id="PF00126">
    <property type="entry name" value="HTH_1"/>
    <property type="match status" value="1"/>
</dbReference>
<comment type="function">
    <text evidence="1">NodD regulates the expression of the nodABCFE genes which encode other nodulation proteins. NodD is also a negative regulator of its own expression. Binds flavonoids as inducers.</text>
</comment>
<reference evidence="7 8" key="1">
    <citation type="submission" date="2017-11" db="EMBL/GenBank/DDBJ databases">
        <title>Bradyrhizobium forestalis sp. nov., an efficient nitrogen-fixing bacterium isolated from nodules of forest legume species in the Amazon.</title>
        <authorList>
            <person name="Costa E.M."/>
            <person name="Guimaraes A."/>
            <person name="Carvalho T.S."/>
            <person name="Rodrigues T.L."/>
            <person name="Ribeiro P.R.A."/>
            <person name="Lebbe L."/>
            <person name="Willems A."/>
            <person name="Moreira F.M.S."/>
        </authorList>
    </citation>
    <scope>NUCLEOTIDE SEQUENCE [LARGE SCALE GENOMIC DNA]</scope>
    <source>
        <strain evidence="7 8">INPA54B</strain>
    </source>
</reference>
<keyword evidence="8" id="KW-1185">Reference proteome</keyword>